<reference evidence="2 3" key="1">
    <citation type="submission" date="2020-08" db="EMBL/GenBank/DDBJ databases">
        <authorList>
            <person name="Hejnol A."/>
        </authorList>
    </citation>
    <scope>NUCLEOTIDE SEQUENCE [LARGE SCALE GENOMIC DNA]</scope>
</reference>
<feature type="signal peptide" evidence="1">
    <location>
        <begin position="1"/>
        <end position="22"/>
    </location>
</feature>
<keyword evidence="3" id="KW-1185">Reference proteome</keyword>
<evidence type="ECO:0000313" key="3">
    <source>
        <dbReference type="Proteomes" id="UP000549394"/>
    </source>
</evidence>
<dbReference type="AlphaFoldDB" id="A0A7I8WCT8"/>
<comment type="caution">
    <text evidence="2">The sequence shown here is derived from an EMBL/GenBank/DDBJ whole genome shotgun (WGS) entry which is preliminary data.</text>
</comment>
<dbReference type="EMBL" id="CAJFCJ010000030">
    <property type="protein sequence ID" value="CAD5125974.1"/>
    <property type="molecule type" value="Genomic_DNA"/>
</dbReference>
<organism evidence="2 3">
    <name type="scientific">Dimorphilus gyrociliatus</name>
    <dbReference type="NCBI Taxonomy" id="2664684"/>
    <lineage>
        <taxon>Eukaryota</taxon>
        <taxon>Metazoa</taxon>
        <taxon>Spiralia</taxon>
        <taxon>Lophotrochozoa</taxon>
        <taxon>Annelida</taxon>
        <taxon>Polychaeta</taxon>
        <taxon>Polychaeta incertae sedis</taxon>
        <taxon>Dinophilidae</taxon>
        <taxon>Dimorphilus</taxon>
    </lineage>
</organism>
<accession>A0A7I8WCT8</accession>
<evidence type="ECO:0000256" key="1">
    <source>
        <dbReference type="SAM" id="SignalP"/>
    </source>
</evidence>
<sequence length="224" mass="25928">MMQQISTLSFLILLSIFLESQSKKLSDLYKLGKITADEDYCSIELDKCTKKLKNDKSSTSSPMTFSKTCENRNSYLECARKLKGKVLTVKNNVKVLCTIEHFDIFESCIKNACKDACKCEMSHCEEFSKDKCQKWYCQRNANRHCQGEFINSNFNSPSMIVLDVIKLICRETKNIFTKNQCIHKKKRDNLISYCSLYSQKTEKRKKNGVYSSTTLLYAKTELLN</sequence>
<gene>
    <name evidence="2" type="ORF">DGYR_LOCUS13266</name>
</gene>
<evidence type="ECO:0000313" key="2">
    <source>
        <dbReference type="EMBL" id="CAD5125974.1"/>
    </source>
</evidence>
<name>A0A7I8WCT8_9ANNE</name>
<keyword evidence="1" id="KW-0732">Signal</keyword>
<protein>
    <submittedName>
        <fullName evidence="2">DgyrCDS14155</fullName>
    </submittedName>
</protein>
<dbReference type="Proteomes" id="UP000549394">
    <property type="component" value="Unassembled WGS sequence"/>
</dbReference>
<feature type="chain" id="PRO_5029695974" evidence="1">
    <location>
        <begin position="23"/>
        <end position="224"/>
    </location>
</feature>
<proteinExistence type="predicted"/>